<dbReference type="AlphaFoldDB" id="E3CUW1"/>
<protein>
    <recommendedName>
        <fullName evidence="2">Winged helix-turn-helix domain-containing protein</fullName>
    </recommendedName>
</protein>
<dbReference type="HOGENOM" id="CLU_178240_1_0_0"/>
<keyword evidence="4" id="KW-1185">Reference proteome</keyword>
<accession>E3CUW1</accession>
<dbReference type="EMBL" id="CM001022">
    <property type="protein sequence ID" value="EFQ24087.1"/>
    <property type="molecule type" value="Genomic_DNA"/>
</dbReference>
<feature type="domain" description="Winged helix-turn-helix" evidence="2">
    <location>
        <begin position="12"/>
        <end position="73"/>
    </location>
</feature>
<dbReference type="Proteomes" id="UP000005096">
    <property type="component" value="Chromosome"/>
</dbReference>
<reference evidence="3 4" key="1">
    <citation type="journal article" date="2010" name="Stand. Genomic Sci.">
        <title>Non-contiguous finished genome sequence of Aminomonas paucivorans type strain (GLU-3).</title>
        <authorList>
            <person name="Pitluck S."/>
            <person name="Yasawong M."/>
            <person name="Held B."/>
            <person name="Lapidus A."/>
            <person name="Nolan M."/>
            <person name="Copeland A."/>
            <person name="Lucas S."/>
            <person name="Del Rio T.G."/>
            <person name="Tice H."/>
            <person name="Cheng J.F."/>
            <person name="Chertkov O."/>
            <person name="Goodwin L."/>
            <person name="Tapia R."/>
            <person name="Han C."/>
            <person name="Liolios K."/>
            <person name="Ivanova N."/>
            <person name="Mavromatis K."/>
            <person name="Ovchinnikova G."/>
            <person name="Pati A."/>
            <person name="Chen A."/>
            <person name="Palaniappan K."/>
            <person name="Land M."/>
            <person name="Hauser L."/>
            <person name="Chang Y.J."/>
            <person name="Jeffries C.D."/>
            <person name="Pukall R."/>
            <person name="Spring S."/>
            <person name="Rohde M."/>
            <person name="Sikorski J."/>
            <person name="Goker M."/>
            <person name="Woyke T."/>
            <person name="Bristow J."/>
            <person name="Eisen J.A."/>
            <person name="Markowitz V."/>
            <person name="Hugenholtz P."/>
            <person name="Kyrpides N.C."/>
            <person name="Klenk H.P."/>
        </authorList>
    </citation>
    <scope>NUCLEOTIDE SEQUENCE [LARGE SCALE GENOMIC DNA]</scope>
    <source>
        <strain evidence="3 4">DSM 12260</strain>
    </source>
</reference>
<dbReference type="PaxDb" id="584708-Apau_1668"/>
<name>E3CUW1_9BACT</name>
<dbReference type="STRING" id="584708.Apau_1668"/>
<dbReference type="Pfam" id="PF14090">
    <property type="entry name" value="HTH_39"/>
    <property type="match status" value="1"/>
</dbReference>
<dbReference type="eggNOG" id="ENOG5033DHF">
    <property type="taxonomic scope" value="Bacteria"/>
</dbReference>
<proteinExistence type="predicted"/>
<dbReference type="OrthoDB" id="8613885at2"/>
<sequence>MNLNPNASQAQTQAEAILRRLLTGEHITPLEALDGVGSFRLSARIYDLKRRGWPIRSRLVDVGDGRRVAEYSLDLDASWTQTPDEENQPLQGRQGSLDLGGGC</sequence>
<evidence type="ECO:0000313" key="3">
    <source>
        <dbReference type="EMBL" id="EFQ24087.1"/>
    </source>
</evidence>
<dbReference type="RefSeq" id="WP_006301307.1">
    <property type="nucleotide sequence ID" value="NZ_CM001022.1"/>
</dbReference>
<evidence type="ECO:0000313" key="4">
    <source>
        <dbReference type="Proteomes" id="UP000005096"/>
    </source>
</evidence>
<feature type="compositionally biased region" description="Polar residues" evidence="1">
    <location>
        <begin position="79"/>
        <end position="94"/>
    </location>
</feature>
<dbReference type="InterPro" id="IPR055245">
    <property type="entry name" value="HTH_proteobacteria"/>
</dbReference>
<evidence type="ECO:0000256" key="1">
    <source>
        <dbReference type="SAM" id="MobiDB-lite"/>
    </source>
</evidence>
<evidence type="ECO:0000259" key="2">
    <source>
        <dbReference type="Pfam" id="PF14090"/>
    </source>
</evidence>
<gene>
    <name evidence="3" type="ORF">Apau_1668</name>
</gene>
<feature type="region of interest" description="Disordered" evidence="1">
    <location>
        <begin position="79"/>
        <end position="103"/>
    </location>
</feature>
<organism evidence="3 4">
    <name type="scientific">Aminomonas paucivorans DSM 12260</name>
    <dbReference type="NCBI Taxonomy" id="584708"/>
    <lineage>
        <taxon>Bacteria</taxon>
        <taxon>Thermotogati</taxon>
        <taxon>Synergistota</taxon>
        <taxon>Synergistia</taxon>
        <taxon>Synergistales</taxon>
        <taxon>Synergistaceae</taxon>
        <taxon>Aminomonas</taxon>
    </lineage>
</organism>